<organism evidence="4 5">
    <name type="scientific">Pseudomonas citronellolis</name>
    <dbReference type="NCBI Taxonomy" id="53408"/>
    <lineage>
        <taxon>Bacteria</taxon>
        <taxon>Pseudomonadati</taxon>
        <taxon>Pseudomonadota</taxon>
        <taxon>Gammaproteobacteria</taxon>
        <taxon>Pseudomonadales</taxon>
        <taxon>Pseudomonadaceae</taxon>
        <taxon>Pseudomonas</taxon>
    </lineage>
</organism>
<gene>
    <name evidence="4" type="ORF">SAMN05216577_14733</name>
</gene>
<evidence type="ECO:0000313" key="5">
    <source>
        <dbReference type="Proteomes" id="UP000183385"/>
    </source>
</evidence>
<dbReference type="SUPFAM" id="SSF51735">
    <property type="entry name" value="NAD(P)-binding Rossmann-fold domains"/>
    <property type="match status" value="1"/>
</dbReference>
<dbReference type="PANTHER" id="PTHR42760:SF133">
    <property type="entry name" value="3-OXOACYL-[ACYL-CARRIER-PROTEIN] REDUCTASE"/>
    <property type="match status" value="1"/>
</dbReference>
<dbReference type="EMBL" id="FOLS01000047">
    <property type="protein sequence ID" value="SFD93074.1"/>
    <property type="molecule type" value="Genomic_DNA"/>
</dbReference>
<feature type="domain" description="Ketoreductase" evidence="3">
    <location>
        <begin position="6"/>
        <end position="177"/>
    </location>
</feature>
<dbReference type="PRINTS" id="PR00081">
    <property type="entry name" value="GDHRDH"/>
</dbReference>
<dbReference type="Gene3D" id="3.40.50.720">
    <property type="entry name" value="NAD(P)-binding Rossmann-like Domain"/>
    <property type="match status" value="1"/>
</dbReference>
<comment type="caution">
    <text evidence="4">The sequence shown here is derived from an EMBL/GenBank/DDBJ whole genome shotgun (WGS) entry which is preliminary data.</text>
</comment>
<accession>A0AAQ1KNY7</accession>
<dbReference type="Proteomes" id="UP000183385">
    <property type="component" value="Unassembled WGS sequence"/>
</dbReference>
<keyword evidence="2" id="KW-0560">Oxidoreductase</keyword>
<dbReference type="NCBIfam" id="NF005559">
    <property type="entry name" value="PRK07231.1"/>
    <property type="match status" value="1"/>
</dbReference>
<dbReference type="FunFam" id="3.40.50.720:FF:000084">
    <property type="entry name" value="Short-chain dehydrogenase reductase"/>
    <property type="match status" value="1"/>
</dbReference>
<dbReference type="InterPro" id="IPR002347">
    <property type="entry name" value="SDR_fam"/>
</dbReference>
<protein>
    <submittedName>
        <fullName evidence="4">3-oxoacyl-[acyl-carrier protein] reductase</fullName>
    </submittedName>
</protein>
<evidence type="ECO:0000256" key="2">
    <source>
        <dbReference type="ARBA" id="ARBA00023002"/>
    </source>
</evidence>
<keyword evidence="5" id="KW-1185">Reference proteome</keyword>
<dbReference type="AlphaFoldDB" id="A0AAQ1KNY7"/>
<dbReference type="GO" id="GO:0016616">
    <property type="term" value="F:oxidoreductase activity, acting on the CH-OH group of donors, NAD or NADP as acceptor"/>
    <property type="evidence" value="ECO:0007669"/>
    <property type="project" value="TreeGrafter"/>
</dbReference>
<comment type="similarity">
    <text evidence="1">Belongs to the short-chain dehydrogenases/reductases (SDR) family.</text>
</comment>
<evidence type="ECO:0000259" key="3">
    <source>
        <dbReference type="SMART" id="SM00822"/>
    </source>
</evidence>
<dbReference type="PANTHER" id="PTHR42760">
    <property type="entry name" value="SHORT-CHAIN DEHYDROGENASES/REDUCTASES FAMILY MEMBER"/>
    <property type="match status" value="1"/>
</dbReference>
<dbReference type="InterPro" id="IPR036291">
    <property type="entry name" value="NAD(P)-bd_dom_sf"/>
</dbReference>
<dbReference type="RefSeq" id="WP_074985868.1">
    <property type="nucleotide sequence ID" value="NZ_FOLS01000047.1"/>
</dbReference>
<dbReference type="SMART" id="SM00822">
    <property type="entry name" value="PKS_KR"/>
    <property type="match status" value="1"/>
</dbReference>
<dbReference type="Pfam" id="PF13561">
    <property type="entry name" value="adh_short_C2"/>
    <property type="match status" value="1"/>
</dbReference>
<reference evidence="4 5" key="1">
    <citation type="submission" date="2016-10" db="EMBL/GenBank/DDBJ databases">
        <authorList>
            <person name="Varghese N."/>
            <person name="Submissions S."/>
        </authorList>
    </citation>
    <scope>NUCLEOTIDE SEQUENCE [LARGE SCALE GENOMIC DNA]</scope>
    <source>
        <strain evidence="4 5">LMG 18378</strain>
    </source>
</reference>
<dbReference type="CDD" id="cd05233">
    <property type="entry name" value="SDR_c"/>
    <property type="match status" value="1"/>
</dbReference>
<dbReference type="InterPro" id="IPR057326">
    <property type="entry name" value="KR_dom"/>
</dbReference>
<dbReference type="PRINTS" id="PR00080">
    <property type="entry name" value="SDRFAMILY"/>
</dbReference>
<evidence type="ECO:0000313" key="4">
    <source>
        <dbReference type="EMBL" id="SFD93074.1"/>
    </source>
</evidence>
<name>A0AAQ1KNY7_9PSED</name>
<sequence>MQAEKQTVLITGGASGIGAAVARLFIGQGAQVAIADIHFEQARALAAELGDNARPFALDVGDAGNVRSLVAQLGKVDVLVNSAGILLNKPFLDTEPEDFERLLRVNLLGTCLVAREAARNMLGRGGRIINVASAAGLLGFPGRTAYAASKGAVIAATRVMALELAEHGILVNAIAPGSVATAMTAATYDERFRRSITASVPLARVASPEEIAEVAVFLASPAASYITGQTFAVDGGMSSTGMTCQSLQQD</sequence>
<proteinExistence type="inferred from homology"/>
<evidence type="ECO:0000256" key="1">
    <source>
        <dbReference type="ARBA" id="ARBA00006484"/>
    </source>
</evidence>